<dbReference type="Gene3D" id="3.30.40.10">
    <property type="entry name" value="Zinc/RING finger domain, C3HC4 (zinc finger)"/>
    <property type="match status" value="1"/>
</dbReference>
<evidence type="ECO:0000256" key="1">
    <source>
        <dbReference type="ARBA" id="ARBA00004906"/>
    </source>
</evidence>
<protein>
    <recommendedName>
        <fullName evidence="3">U-box domain-containing protein</fullName>
    </recommendedName>
</protein>
<dbReference type="Pfam" id="PF04564">
    <property type="entry name" value="U-box"/>
    <property type="match status" value="1"/>
</dbReference>
<dbReference type="EMBL" id="JACMSC010000012">
    <property type="protein sequence ID" value="KAG6498383.1"/>
    <property type="molecule type" value="Genomic_DNA"/>
</dbReference>
<evidence type="ECO:0000259" key="3">
    <source>
        <dbReference type="Pfam" id="PF04564"/>
    </source>
</evidence>
<sequence length="109" mass="12131">MEIEQMECDIADGPVDERWAIVMVALASILRYGSYVIFSAPTRRLGSSFSDNKLPFSATEDLMVPDDCKCSMSLEMMCDSMVVAIGQTYDRDSFAWWISFGHAACPNSP</sequence>
<dbReference type="SUPFAM" id="SSF57850">
    <property type="entry name" value="RING/U-box"/>
    <property type="match status" value="1"/>
</dbReference>
<evidence type="ECO:0000313" key="5">
    <source>
        <dbReference type="Proteomes" id="UP000734854"/>
    </source>
</evidence>
<proteinExistence type="predicted"/>
<dbReference type="GO" id="GO:0004842">
    <property type="term" value="F:ubiquitin-protein transferase activity"/>
    <property type="evidence" value="ECO:0007669"/>
    <property type="project" value="InterPro"/>
</dbReference>
<dbReference type="AlphaFoldDB" id="A0A8J5KSE1"/>
<dbReference type="InterPro" id="IPR013083">
    <property type="entry name" value="Znf_RING/FYVE/PHD"/>
</dbReference>
<dbReference type="Proteomes" id="UP000734854">
    <property type="component" value="Unassembled WGS sequence"/>
</dbReference>
<keyword evidence="5" id="KW-1185">Reference proteome</keyword>
<accession>A0A8J5KSE1</accession>
<organism evidence="4 5">
    <name type="scientific">Zingiber officinale</name>
    <name type="common">Ginger</name>
    <name type="synonym">Amomum zingiber</name>
    <dbReference type="NCBI Taxonomy" id="94328"/>
    <lineage>
        <taxon>Eukaryota</taxon>
        <taxon>Viridiplantae</taxon>
        <taxon>Streptophyta</taxon>
        <taxon>Embryophyta</taxon>
        <taxon>Tracheophyta</taxon>
        <taxon>Spermatophyta</taxon>
        <taxon>Magnoliopsida</taxon>
        <taxon>Liliopsida</taxon>
        <taxon>Zingiberales</taxon>
        <taxon>Zingiberaceae</taxon>
        <taxon>Zingiber</taxon>
    </lineage>
</organism>
<gene>
    <name evidence="4" type="ORF">ZIOFF_046295</name>
</gene>
<evidence type="ECO:0000313" key="4">
    <source>
        <dbReference type="EMBL" id="KAG6498383.1"/>
    </source>
</evidence>
<reference evidence="4 5" key="1">
    <citation type="submission" date="2020-08" db="EMBL/GenBank/DDBJ databases">
        <title>Plant Genome Project.</title>
        <authorList>
            <person name="Zhang R.-G."/>
        </authorList>
    </citation>
    <scope>NUCLEOTIDE SEQUENCE [LARGE SCALE GENOMIC DNA]</scope>
    <source>
        <tissue evidence="4">Rhizome</tissue>
    </source>
</reference>
<dbReference type="InterPro" id="IPR003613">
    <property type="entry name" value="Ubox_domain"/>
</dbReference>
<evidence type="ECO:0000256" key="2">
    <source>
        <dbReference type="ARBA" id="ARBA00022679"/>
    </source>
</evidence>
<name>A0A8J5KSE1_ZINOF</name>
<keyword evidence="2" id="KW-0808">Transferase</keyword>
<dbReference type="UniPathway" id="UPA00143"/>
<feature type="domain" description="U-box" evidence="3">
    <location>
        <begin position="64"/>
        <end position="106"/>
    </location>
</feature>
<comment type="caution">
    <text evidence="4">The sequence shown here is derived from an EMBL/GenBank/DDBJ whole genome shotgun (WGS) entry which is preliminary data.</text>
</comment>
<dbReference type="GO" id="GO:0016567">
    <property type="term" value="P:protein ubiquitination"/>
    <property type="evidence" value="ECO:0007669"/>
    <property type="project" value="UniProtKB-UniPathway"/>
</dbReference>
<comment type="pathway">
    <text evidence="1">Protein modification; protein ubiquitination.</text>
</comment>